<evidence type="ECO:0000313" key="3">
    <source>
        <dbReference type="EMBL" id="ELR22859.1"/>
    </source>
</evidence>
<name>L8HBE6_ACACF</name>
<dbReference type="PROSITE" id="PS51354">
    <property type="entry name" value="GLUTAREDOXIN_2"/>
    <property type="match status" value="1"/>
</dbReference>
<organism evidence="3 4">
    <name type="scientific">Acanthamoeba castellanii (strain ATCC 30010 / Neff)</name>
    <dbReference type="NCBI Taxonomy" id="1257118"/>
    <lineage>
        <taxon>Eukaryota</taxon>
        <taxon>Amoebozoa</taxon>
        <taxon>Discosea</taxon>
        <taxon>Longamoebia</taxon>
        <taxon>Centramoebida</taxon>
        <taxon>Acanthamoebidae</taxon>
        <taxon>Acanthamoeba</taxon>
    </lineage>
</organism>
<dbReference type="SUPFAM" id="SSF46785">
    <property type="entry name" value="Winged helix' DNA-binding domain"/>
    <property type="match status" value="1"/>
</dbReference>
<feature type="domain" description="DEP" evidence="2">
    <location>
        <begin position="152"/>
        <end position="263"/>
    </location>
</feature>
<dbReference type="GO" id="GO:0009055">
    <property type="term" value="F:electron transfer activity"/>
    <property type="evidence" value="ECO:0007669"/>
    <property type="project" value="TreeGrafter"/>
</dbReference>
<dbReference type="InterPro" id="IPR036388">
    <property type="entry name" value="WH-like_DNA-bd_sf"/>
</dbReference>
<accession>L8HBE6</accession>
<dbReference type="CDD" id="cd04371">
    <property type="entry name" value="DEP"/>
    <property type="match status" value="1"/>
</dbReference>
<dbReference type="InterPro" id="IPR000591">
    <property type="entry name" value="DEP_dom"/>
</dbReference>
<dbReference type="OrthoDB" id="418495at2759"/>
<evidence type="ECO:0000313" key="4">
    <source>
        <dbReference type="Proteomes" id="UP000011083"/>
    </source>
</evidence>
<dbReference type="AlphaFoldDB" id="L8HBE6"/>
<dbReference type="Gene3D" id="1.10.10.10">
    <property type="entry name" value="Winged helix-like DNA-binding domain superfamily/Winged helix DNA-binding domain"/>
    <property type="match status" value="1"/>
</dbReference>
<dbReference type="InterPro" id="IPR006869">
    <property type="entry name" value="DUF547"/>
</dbReference>
<dbReference type="GO" id="GO:0035556">
    <property type="term" value="P:intracellular signal transduction"/>
    <property type="evidence" value="ECO:0007669"/>
    <property type="project" value="InterPro"/>
</dbReference>
<dbReference type="PANTHER" id="PTHR34386:SF1">
    <property type="entry name" value="GLUTAREDOXIN-LIKE PROTEIN NRDH"/>
    <property type="match status" value="1"/>
</dbReference>
<dbReference type="Proteomes" id="UP000011083">
    <property type="component" value="Unassembled WGS sequence"/>
</dbReference>
<dbReference type="OMA" id="IVVSQCH"/>
<dbReference type="Pfam" id="PF04784">
    <property type="entry name" value="DUF547"/>
    <property type="match status" value="1"/>
</dbReference>
<dbReference type="Pfam" id="PF00610">
    <property type="entry name" value="DEP"/>
    <property type="match status" value="1"/>
</dbReference>
<keyword evidence="4" id="KW-1185">Reference proteome</keyword>
<reference evidence="3 4" key="1">
    <citation type="journal article" date="2013" name="Genome Biol.">
        <title>Genome of Acanthamoeba castellanii highlights extensive lateral gene transfer and early evolution of tyrosine kinase signaling.</title>
        <authorList>
            <person name="Clarke M."/>
            <person name="Lohan A.J."/>
            <person name="Liu B."/>
            <person name="Lagkouvardos I."/>
            <person name="Roy S."/>
            <person name="Zafar N."/>
            <person name="Bertelli C."/>
            <person name="Schilde C."/>
            <person name="Kianianmomeni A."/>
            <person name="Burglin T.R."/>
            <person name="Frech C."/>
            <person name="Turcotte B."/>
            <person name="Kopec K.O."/>
            <person name="Synnott J.M."/>
            <person name="Choo C."/>
            <person name="Paponov I."/>
            <person name="Finkler A."/>
            <person name="Soon Heng Tan C."/>
            <person name="Hutchins A.P."/>
            <person name="Weinmeier T."/>
            <person name="Rattei T."/>
            <person name="Chu J.S."/>
            <person name="Gimenez G."/>
            <person name="Irimia M."/>
            <person name="Rigden D.J."/>
            <person name="Fitzpatrick D.A."/>
            <person name="Lorenzo-Morales J."/>
            <person name="Bateman A."/>
            <person name="Chiu C.H."/>
            <person name="Tang P."/>
            <person name="Hegemann P."/>
            <person name="Fromm H."/>
            <person name="Raoult D."/>
            <person name="Greub G."/>
            <person name="Miranda-Saavedra D."/>
            <person name="Chen N."/>
            <person name="Nash P."/>
            <person name="Ginger M.L."/>
            <person name="Horn M."/>
            <person name="Schaap P."/>
            <person name="Caler L."/>
            <person name="Loftus B."/>
        </authorList>
    </citation>
    <scope>NUCLEOTIDE SEQUENCE [LARGE SCALE GENOMIC DNA]</scope>
    <source>
        <strain evidence="3 4">Neff</strain>
    </source>
</reference>
<evidence type="ECO:0000256" key="1">
    <source>
        <dbReference type="SAM" id="MobiDB-lite"/>
    </source>
</evidence>
<feature type="compositionally biased region" description="Basic and acidic residues" evidence="1">
    <location>
        <begin position="21"/>
        <end position="35"/>
    </location>
</feature>
<dbReference type="PANTHER" id="PTHR34386">
    <property type="entry name" value="GLUTAREDOXIN"/>
    <property type="match status" value="1"/>
</dbReference>
<dbReference type="Gene3D" id="3.40.30.10">
    <property type="entry name" value="Glutaredoxin"/>
    <property type="match status" value="1"/>
</dbReference>
<dbReference type="VEuPathDB" id="AmoebaDB:ACA1_396750"/>
<protein>
    <submittedName>
        <fullName evidence="3">Glutaredoxin, putative</fullName>
    </submittedName>
</protein>
<dbReference type="InterPro" id="IPR002109">
    <property type="entry name" value="Glutaredoxin"/>
</dbReference>
<dbReference type="STRING" id="1257118.L8HBE6"/>
<gene>
    <name evidence="3" type="ORF">ACA1_396750</name>
</gene>
<dbReference type="Pfam" id="PF00462">
    <property type="entry name" value="Glutaredoxin"/>
    <property type="match status" value="1"/>
</dbReference>
<dbReference type="GeneID" id="14923822"/>
<dbReference type="InterPro" id="IPR036249">
    <property type="entry name" value="Thioredoxin-like_sf"/>
</dbReference>
<dbReference type="RefSeq" id="XP_004351636.1">
    <property type="nucleotide sequence ID" value="XM_004351584.1"/>
</dbReference>
<dbReference type="PROSITE" id="PS50186">
    <property type="entry name" value="DEP"/>
    <property type="match status" value="1"/>
</dbReference>
<dbReference type="InterPro" id="IPR051548">
    <property type="entry name" value="Grx-like_ET"/>
</dbReference>
<feature type="region of interest" description="Disordered" evidence="1">
    <location>
        <begin position="1"/>
        <end position="36"/>
    </location>
</feature>
<dbReference type="InterPro" id="IPR036390">
    <property type="entry name" value="WH_DNA-bd_sf"/>
</dbReference>
<proteinExistence type="predicted"/>
<dbReference type="GO" id="GO:0045454">
    <property type="term" value="P:cell redox homeostasis"/>
    <property type="evidence" value="ECO:0007669"/>
    <property type="project" value="TreeGrafter"/>
</dbReference>
<sequence>MEVRPPQAECLPDAEEPTTGAEHRTEEEQLHHHQEEEEVEVLGACTTSAEAAKALLQECGVPLVDIDLDRYPERRREMVERTNQRTVPQIFFNAVHAGGNDRLQELAAAGELNALIDLVTREAPADAPAPPKASTRGDLGVVVAGDIKCEPDAAALLVEQMRRAGLVHNRMWHLRKYRKVFVGKEAVDWLISPASGLALATRESLTWALSAATCWWLVVGGGGGGGRAEAVELGNRLMAHHYLHHVTHDHPFADDHLFYRFIQDEEVTPMTLNATHASSCLARPAAEVAEEVRRLIVALYDDFLSPDGKPAASHGTLSTNEVVGHGERGLWQEVDYAGIARSEAFRRYLRNAAELQRVDLAHLTREEKLAFFINVYNAMVIHAYVEVGPPGSLIQRHRFFNRVTYLIGGHFFSLNDIEHGILRGNRKPPGGLGRQFSRSDPRLPLCLPEPEPRIHFALVCGAKSCPAIKTYRASDVDDALTTATEAFFEVGGGNLQLNPPKREVKLSRILDWYRIDFARTDEELLRWVADFVSAETAKVLRAWARDGNCKVSFLKYDWSVNKAAAGDAVG</sequence>
<evidence type="ECO:0000259" key="2">
    <source>
        <dbReference type="PROSITE" id="PS50186"/>
    </source>
</evidence>
<dbReference type="SMART" id="SM00049">
    <property type="entry name" value="DEP"/>
    <property type="match status" value="1"/>
</dbReference>
<dbReference type="KEGG" id="acan:ACA1_396750"/>
<dbReference type="EMBL" id="KB007869">
    <property type="protein sequence ID" value="ELR22859.1"/>
    <property type="molecule type" value="Genomic_DNA"/>
</dbReference>
<dbReference type="SUPFAM" id="SSF52833">
    <property type="entry name" value="Thioredoxin-like"/>
    <property type="match status" value="1"/>
</dbReference>